<dbReference type="SUPFAM" id="SSF53187">
    <property type="entry name" value="Zn-dependent exopeptidases"/>
    <property type="match status" value="1"/>
</dbReference>
<sequence length="396" mass="44947">MEITIRPNDSFWLYSRLFNIPLILIEQSNPELDPTQLAVGQTVLIPGYRAVTYQIALNDTLWAIANRNNIPLDALLLTNQDIDPSNLQVGQTISIPERVTNLVIGDLNNYTYDKMIRDLNNILSVYPFIARNVIGNSVMGKELVELQIGNGDKEVHLDGSFHANEWITTSTIMRFINHYALSLTNNQPIRGLSLLPLYNTTRLSVVPMVNPDGVNLVINGASAAGEFQQEVLDINNQNEDFSNWKANIRGVDLNNQYPALWEIEAARKPDSRAPRDYPGPEPLTEPEAIAMAELARERNFLRVNAFHTQGEVIYWGFEGYEPPESRIIVNEYARVSGYRPIQYVDSYAGYKDWFIQEFRRPGYTVELGSGINPLPFSQFEEIYQESLGIMLANLYL</sequence>
<evidence type="ECO:0000259" key="9">
    <source>
        <dbReference type="PROSITE" id="PS51782"/>
    </source>
</evidence>
<name>A0ABV9DET4_9BACI</name>
<keyword evidence="4" id="KW-0479">Metal-binding</keyword>
<dbReference type="PROSITE" id="PS00132">
    <property type="entry name" value="CARBOXYPEPT_ZN_1"/>
    <property type="match status" value="1"/>
</dbReference>
<feature type="active site" description="Proton donor/acceptor" evidence="8">
    <location>
        <position position="366"/>
    </location>
</feature>
<dbReference type="PROSITE" id="PS52035">
    <property type="entry name" value="PEPTIDASE_M14"/>
    <property type="match status" value="1"/>
</dbReference>
<dbReference type="EMBL" id="JBHSFU010000003">
    <property type="protein sequence ID" value="MFC4557324.1"/>
    <property type="molecule type" value="Genomic_DNA"/>
</dbReference>
<gene>
    <name evidence="11" type="ORF">ACFO3D_03770</name>
</gene>
<dbReference type="Proteomes" id="UP001595989">
    <property type="component" value="Unassembled WGS sequence"/>
</dbReference>
<evidence type="ECO:0000256" key="5">
    <source>
        <dbReference type="ARBA" id="ARBA00022801"/>
    </source>
</evidence>
<keyword evidence="12" id="KW-1185">Reference proteome</keyword>
<accession>A0ABV9DET4</accession>
<keyword evidence="3" id="KW-0645">Protease</keyword>
<keyword evidence="5" id="KW-0378">Hydrolase</keyword>
<dbReference type="CDD" id="cd06229">
    <property type="entry name" value="M14_Endopeptidase_I"/>
    <property type="match status" value="1"/>
</dbReference>
<feature type="domain" description="Peptidase M14" evidence="10">
    <location>
        <begin position="108"/>
        <end position="394"/>
    </location>
</feature>
<keyword evidence="7" id="KW-0482">Metalloprotease</keyword>
<proteinExistence type="inferred from homology"/>
<dbReference type="SMART" id="SM00631">
    <property type="entry name" value="Zn_pept"/>
    <property type="match status" value="1"/>
</dbReference>
<comment type="cofactor">
    <cofactor evidence="1">
        <name>Zn(2+)</name>
        <dbReference type="ChEBI" id="CHEBI:29105"/>
    </cofactor>
</comment>
<dbReference type="PANTHER" id="PTHR11705">
    <property type="entry name" value="PROTEASE FAMILY M14 CARBOXYPEPTIDASE A,B"/>
    <property type="match status" value="1"/>
</dbReference>
<dbReference type="Pfam" id="PF00246">
    <property type="entry name" value="Peptidase_M14"/>
    <property type="match status" value="1"/>
</dbReference>
<dbReference type="InterPro" id="IPR000834">
    <property type="entry name" value="Peptidase_M14"/>
</dbReference>
<dbReference type="InterPro" id="IPR034274">
    <property type="entry name" value="ENP1_M14_CPD"/>
</dbReference>
<dbReference type="InterPro" id="IPR036779">
    <property type="entry name" value="LysM_dom_sf"/>
</dbReference>
<dbReference type="CDD" id="cd00118">
    <property type="entry name" value="LysM"/>
    <property type="match status" value="1"/>
</dbReference>
<evidence type="ECO:0000256" key="2">
    <source>
        <dbReference type="ARBA" id="ARBA00005988"/>
    </source>
</evidence>
<evidence type="ECO:0000313" key="11">
    <source>
        <dbReference type="EMBL" id="MFC4557324.1"/>
    </source>
</evidence>
<organism evidence="11 12">
    <name type="scientific">Virgibacillus kekensis</name>
    <dbReference type="NCBI Taxonomy" id="202261"/>
    <lineage>
        <taxon>Bacteria</taxon>
        <taxon>Bacillati</taxon>
        <taxon>Bacillota</taxon>
        <taxon>Bacilli</taxon>
        <taxon>Bacillales</taxon>
        <taxon>Bacillaceae</taxon>
        <taxon>Virgibacillus</taxon>
    </lineage>
</organism>
<dbReference type="Gene3D" id="3.10.350.10">
    <property type="entry name" value="LysM domain"/>
    <property type="match status" value="2"/>
</dbReference>
<evidence type="ECO:0000256" key="3">
    <source>
        <dbReference type="ARBA" id="ARBA00022670"/>
    </source>
</evidence>
<keyword evidence="6" id="KW-0862">Zinc</keyword>
<evidence type="ECO:0000256" key="7">
    <source>
        <dbReference type="ARBA" id="ARBA00023049"/>
    </source>
</evidence>
<dbReference type="SUPFAM" id="SSF54106">
    <property type="entry name" value="LysM domain"/>
    <property type="match status" value="1"/>
</dbReference>
<dbReference type="Gene3D" id="3.40.630.10">
    <property type="entry name" value="Zn peptidases"/>
    <property type="match status" value="1"/>
</dbReference>
<comment type="caution">
    <text evidence="11">The sequence shown here is derived from an EMBL/GenBank/DDBJ whole genome shotgun (WGS) entry which is preliminary data.</text>
</comment>
<feature type="domain" description="LysM" evidence="9">
    <location>
        <begin position="51"/>
        <end position="95"/>
    </location>
</feature>
<dbReference type="SMART" id="SM00257">
    <property type="entry name" value="LysM"/>
    <property type="match status" value="2"/>
</dbReference>
<evidence type="ECO:0000259" key="10">
    <source>
        <dbReference type="PROSITE" id="PS52035"/>
    </source>
</evidence>
<evidence type="ECO:0000256" key="1">
    <source>
        <dbReference type="ARBA" id="ARBA00001947"/>
    </source>
</evidence>
<evidence type="ECO:0000256" key="6">
    <source>
        <dbReference type="ARBA" id="ARBA00022833"/>
    </source>
</evidence>
<feature type="domain" description="LysM" evidence="9">
    <location>
        <begin position="1"/>
        <end position="45"/>
    </location>
</feature>
<dbReference type="PROSITE" id="PS51782">
    <property type="entry name" value="LYSM"/>
    <property type="match status" value="2"/>
</dbReference>
<protein>
    <submittedName>
        <fullName evidence="11">M14 family metallopeptidase</fullName>
    </submittedName>
</protein>
<evidence type="ECO:0000256" key="8">
    <source>
        <dbReference type="PROSITE-ProRule" id="PRU01379"/>
    </source>
</evidence>
<dbReference type="InterPro" id="IPR057246">
    <property type="entry name" value="CARBOXYPEPT_ZN_1"/>
</dbReference>
<dbReference type="PRINTS" id="PR00765">
    <property type="entry name" value="CRBOXYPTASEA"/>
</dbReference>
<dbReference type="Pfam" id="PF01476">
    <property type="entry name" value="LysM"/>
    <property type="match status" value="2"/>
</dbReference>
<dbReference type="InterPro" id="IPR018392">
    <property type="entry name" value="LysM"/>
</dbReference>
<comment type="similarity">
    <text evidence="2 8">Belongs to the peptidase M14 family.</text>
</comment>
<evidence type="ECO:0000313" key="12">
    <source>
        <dbReference type="Proteomes" id="UP001595989"/>
    </source>
</evidence>
<dbReference type="RefSeq" id="WP_390293268.1">
    <property type="nucleotide sequence ID" value="NZ_JBHSFU010000003.1"/>
</dbReference>
<reference evidence="12" key="1">
    <citation type="journal article" date="2019" name="Int. J. Syst. Evol. Microbiol.">
        <title>The Global Catalogue of Microorganisms (GCM) 10K type strain sequencing project: providing services to taxonomists for standard genome sequencing and annotation.</title>
        <authorList>
            <consortium name="The Broad Institute Genomics Platform"/>
            <consortium name="The Broad Institute Genome Sequencing Center for Infectious Disease"/>
            <person name="Wu L."/>
            <person name="Ma J."/>
        </authorList>
    </citation>
    <scope>NUCLEOTIDE SEQUENCE [LARGE SCALE GENOMIC DNA]</scope>
    <source>
        <strain evidence="12">CGMCC 4.7426</strain>
    </source>
</reference>
<dbReference type="PANTHER" id="PTHR11705:SF143">
    <property type="entry name" value="SLL0236 PROTEIN"/>
    <property type="match status" value="1"/>
</dbReference>
<evidence type="ECO:0000256" key="4">
    <source>
        <dbReference type="ARBA" id="ARBA00022723"/>
    </source>
</evidence>